<evidence type="ECO:0000313" key="2">
    <source>
        <dbReference type="Proteomes" id="UP000182060"/>
    </source>
</evidence>
<accession>A0AAC9IPM7</accession>
<evidence type="ECO:0000313" key="1">
    <source>
        <dbReference type="EMBL" id="APC00484.1"/>
    </source>
</evidence>
<reference evidence="1" key="1">
    <citation type="journal article" date="2017" name="Appl. Environ. Microbiol.">
        <title>Microdiversification of a pelagic Polynucleobacter species is mainly driven by acquisition of genomic islands from a partially interspecific gene pool.</title>
        <authorList>
            <person name="Hoetzinger M."/>
            <person name="Hahn M.W."/>
            <person name="Jezberova J."/>
            <person name="Schmidt J."/>
            <person name="Koll U."/>
        </authorList>
    </citation>
    <scope>NUCLEOTIDE SEQUENCE</scope>
    <source>
        <strain evidence="1">MWH-RechtKol4</strain>
    </source>
</reference>
<organism evidence="1 2">
    <name type="scientific">Polynucleobacter asymbioticus</name>
    <dbReference type="NCBI Taxonomy" id="576611"/>
    <lineage>
        <taxon>Bacteria</taxon>
        <taxon>Pseudomonadati</taxon>
        <taxon>Pseudomonadota</taxon>
        <taxon>Betaproteobacteria</taxon>
        <taxon>Burkholderiales</taxon>
        <taxon>Burkholderiaceae</taxon>
        <taxon>Polynucleobacter</taxon>
    </lineage>
</organism>
<dbReference type="EMBL" id="CP015017">
    <property type="protein sequence ID" value="APC00484.1"/>
    <property type="molecule type" value="Genomic_DNA"/>
</dbReference>
<protein>
    <recommendedName>
        <fullName evidence="3">Glycosyl transferase family 1 domain-containing protein</fullName>
    </recommendedName>
</protein>
<gene>
    <name evidence="1" type="ORF">AOC25_02030</name>
</gene>
<dbReference type="Gene3D" id="3.40.50.2000">
    <property type="entry name" value="Glycogen Phosphorylase B"/>
    <property type="match status" value="1"/>
</dbReference>
<dbReference type="RefSeq" id="WP_071538713.1">
    <property type="nucleotide sequence ID" value="NZ_CP015016.1"/>
</dbReference>
<sequence length="321" mass="37187">MPKFSYLVLSLGITPSVYYYFQTRAQFLGDENIQCVDTRKRDLNLLNVNKNTIAIINRYAGIGALWWLYRQRHQLAKVAYFIDDDMPNAYRASELSWWYGIKTTLKFQISWWMISRMGGELWCSTNALANRFPDLETQIIPPVCLPIVNSNVEESPVYFYHGTWAHRHEIAWLVPIVREIQKRFPSHVFEIIGNRKVKKMFADIPRVRVISGMSWETYLQYSGKVHYQVGLAPCFNTPFNQARSYTKLFDITRVGAVGVYSNPGPYQDAIADGHRGILVENNTQDWIEAISKLLNTSVVEREKLLENALTWCNLNLEDSSL</sequence>
<dbReference type="SUPFAM" id="SSF53756">
    <property type="entry name" value="UDP-Glycosyltransferase/glycogen phosphorylase"/>
    <property type="match status" value="1"/>
</dbReference>
<dbReference type="AlphaFoldDB" id="A0AAC9IPM7"/>
<evidence type="ECO:0008006" key="3">
    <source>
        <dbReference type="Google" id="ProtNLM"/>
    </source>
</evidence>
<dbReference type="Proteomes" id="UP000182060">
    <property type="component" value="Chromosome"/>
</dbReference>
<proteinExistence type="predicted"/>
<name>A0AAC9IPM7_9BURK</name>